<accession>A0A1V9YIE5</accession>
<sequence>MKFIAYLVIAVAGVLALEEVISAGAPVPTCTANADCPPVPCHSAPICSSGHCQYTKLAVGTLCPSQGCSNGGICDDDANDQCDAAGTCQDAYLPALSTCNTGNPPCVLQATCSGTSGTCPTPANAPSGTPCTGNDNIGDCVAADTCDGSGNCVDNYAPSTTQCAAGSPPCVLPAMCTGTAGTCPTPANAVAGTACSGGSNSGACDGQDICNGFGICTDVYLDATVLCNKGATLCDANTFCDGTASACPTIPGELVYLDEGNVSMATYLSDTVAQCSAKAVSVGSSQLMAMYSSTPSSLMVVAAAVGAVAVVASALVAKKAERFVSMEDGYAHLAEDVN</sequence>
<evidence type="ECO:0000313" key="3">
    <source>
        <dbReference type="EMBL" id="OQR85480.1"/>
    </source>
</evidence>
<evidence type="ECO:0000256" key="1">
    <source>
        <dbReference type="SAM" id="Phobius"/>
    </source>
</evidence>
<organism evidence="3 4">
    <name type="scientific">Achlya hypogyna</name>
    <name type="common">Oomycete</name>
    <name type="synonym">Protoachlya hypogyna</name>
    <dbReference type="NCBI Taxonomy" id="1202772"/>
    <lineage>
        <taxon>Eukaryota</taxon>
        <taxon>Sar</taxon>
        <taxon>Stramenopiles</taxon>
        <taxon>Oomycota</taxon>
        <taxon>Saprolegniomycetes</taxon>
        <taxon>Saprolegniales</taxon>
        <taxon>Achlyaceae</taxon>
        <taxon>Achlya</taxon>
    </lineage>
</organism>
<dbReference type="EMBL" id="JNBR01001673">
    <property type="protein sequence ID" value="OQR85480.1"/>
    <property type="molecule type" value="Genomic_DNA"/>
</dbReference>
<evidence type="ECO:0008006" key="5">
    <source>
        <dbReference type="Google" id="ProtNLM"/>
    </source>
</evidence>
<keyword evidence="1" id="KW-0472">Membrane</keyword>
<gene>
    <name evidence="3" type="ORF">ACHHYP_11774</name>
</gene>
<proteinExistence type="predicted"/>
<evidence type="ECO:0000313" key="4">
    <source>
        <dbReference type="Proteomes" id="UP000243579"/>
    </source>
</evidence>
<name>A0A1V9YIE5_ACHHY</name>
<feature type="signal peptide" evidence="2">
    <location>
        <begin position="1"/>
        <end position="16"/>
    </location>
</feature>
<protein>
    <recommendedName>
        <fullName evidence="5">Disintegrin domain-containing protein</fullName>
    </recommendedName>
</protein>
<dbReference type="OrthoDB" id="5951731at2759"/>
<keyword evidence="4" id="KW-1185">Reference proteome</keyword>
<keyword evidence="2" id="KW-0732">Signal</keyword>
<keyword evidence="1" id="KW-0812">Transmembrane</keyword>
<reference evidence="3 4" key="1">
    <citation type="journal article" date="2014" name="Genome Biol. Evol.">
        <title>The secreted proteins of Achlya hypogyna and Thraustotheca clavata identify the ancestral oomycete secretome and reveal gene acquisitions by horizontal gene transfer.</title>
        <authorList>
            <person name="Misner I."/>
            <person name="Blouin N."/>
            <person name="Leonard G."/>
            <person name="Richards T.A."/>
            <person name="Lane C.E."/>
        </authorList>
    </citation>
    <scope>NUCLEOTIDE SEQUENCE [LARGE SCALE GENOMIC DNA]</scope>
    <source>
        <strain evidence="3 4">ATCC 48635</strain>
    </source>
</reference>
<feature type="transmembrane region" description="Helical" evidence="1">
    <location>
        <begin position="298"/>
        <end position="317"/>
    </location>
</feature>
<feature type="chain" id="PRO_5010720698" description="Disintegrin domain-containing protein" evidence="2">
    <location>
        <begin position="17"/>
        <end position="338"/>
    </location>
</feature>
<dbReference type="AlphaFoldDB" id="A0A1V9YIE5"/>
<evidence type="ECO:0000256" key="2">
    <source>
        <dbReference type="SAM" id="SignalP"/>
    </source>
</evidence>
<dbReference type="Proteomes" id="UP000243579">
    <property type="component" value="Unassembled WGS sequence"/>
</dbReference>
<comment type="caution">
    <text evidence="3">The sequence shown here is derived from an EMBL/GenBank/DDBJ whole genome shotgun (WGS) entry which is preliminary data.</text>
</comment>
<keyword evidence="1" id="KW-1133">Transmembrane helix</keyword>